<reference evidence="1 2" key="1">
    <citation type="submission" date="2023-11" db="EMBL/GenBank/DDBJ databases">
        <title>Plant-associative lifestyle of Vibrio porteresiae and its evolutionary dynamics.</title>
        <authorList>
            <person name="Rameshkumar N."/>
            <person name="Kirti K."/>
        </authorList>
    </citation>
    <scope>NUCLEOTIDE SEQUENCE [LARGE SCALE GENOMIC DNA]</scope>
    <source>
        <strain evidence="1 2">MSSRF60</strain>
    </source>
</reference>
<dbReference type="Pfam" id="PF05621">
    <property type="entry name" value="TniB"/>
    <property type="match status" value="1"/>
</dbReference>
<protein>
    <submittedName>
        <fullName evidence="1">TniB family NTP-binding protein</fullName>
    </submittedName>
</protein>
<accession>A0ABU4IG56</accession>
<dbReference type="SUPFAM" id="SSF52540">
    <property type="entry name" value="P-loop containing nucleoside triphosphate hydrolases"/>
    <property type="match status" value="1"/>
</dbReference>
<evidence type="ECO:0000313" key="2">
    <source>
        <dbReference type="Proteomes" id="UP001272325"/>
    </source>
</evidence>
<keyword evidence="2" id="KW-1185">Reference proteome</keyword>
<organism evidence="1 2">
    <name type="scientific">Vibrio plantisponsor</name>
    <dbReference type="NCBI Taxonomy" id="664643"/>
    <lineage>
        <taxon>Bacteria</taxon>
        <taxon>Pseudomonadati</taxon>
        <taxon>Pseudomonadota</taxon>
        <taxon>Gammaproteobacteria</taxon>
        <taxon>Vibrionales</taxon>
        <taxon>Vibrionaceae</taxon>
        <taxon>Vibrio</taxon>
    </lineage>
</organism>
<dbReference type="InterPro" id="IPR027417">
    <property type="entry name" value="P-loop_NTPase"/>
</dbReference>
<sequence>MDTKMFNLTVRQLNQLSEFRECFVEYPQITEIYTIFDRLMFNSTAGGEQESLLLTGDTGAGKSALIHNYWKKFTIKKGRWSEMPVLNTRIPSKIKEQNTLERFLLDLDDIKSSRTRRSYKEGSLTAGVIRTLTDKNVKLIIVNEIQELIEFKDAEERQTIANTFKMISEEAKVSFVLVGMPYSSLLAEEPQWSSRLSWRRHLNYFHLFKNSEQSKALIPDQSGKLHFAKFVAGLAGRMGFDERPNLTCDEILLPLFAVCRGECRSLKHFLSDALVNALSESKDTLDKEILEATFSSRYPNEDNPFTCPLNELKVRELSIETRYDKDAKFKEGKLIDRTFTDLLPVHMLLSKTPLKG</sequence>
<dbReference type="InterPro" id="IPR008868">
    <property type="entry name" value="TniB"/>
</dbReference>
<gene>
    <name evidence="1" type="ORF">SBW85_07095</name>
</gene>
<dbReference type="EMBL" id="JAWRCN010000001">
    <property type="protein sequence ID" value="MDW6017542.1"/>
    <property type="molecule type" value="Genomic_DNA"/>
</dbReference>
<evidence type="ECO:0000313" key="1">
    <source>
        <dbReference type="EMBL" id="MDW6017542.1"/>
    </source>
</evidence>
<proteinExistence type="predicted"/>
<dbReference type="Proteomes" id="UP001272325">
    <property type="component" value="Unassembled WGS sequence"/>
</dbReference>
<dbReference type="Gene3D" id="3.40.50.300">
    <property type="entry name" value="P-loop containing nucleotide triphosphate hydrolases"/>
    <property type="match status" value="1"/>
</dbReference>
<name>A0ABU4IG56_9VIBR</name>
<comment type="caution">
    <text evidence="1">The sequence shown here is derived from an EMBL/GenBank/DDBJ whole genome shotgun (WGS) entry which is preliminary data.</text>
</comment>
<dbReference type="RefSeq" id="WP_240956679.1">
    <property type="nucleotide sequence ID" value="NZ_AP024893.1"/>
</dbReference>